<sequence length="204" mass="22645">MLSFKMAVVPVLFALLCVLDLARADGVRNMTGTWSSGSQQVLTGAVNGNMFYNPIKKLFNVPPVAGVSYSFTPDGYFEMARVKYNSSSEKPQCFKASLMWQHGTYEVHNKTSFTMHPYKGDGAVQIIDPCADGEKQVMIDEPISNWTTYVESEPVYQPPGTKSAFSMQMYAANGQPFPKLYLTHDPPNMLPTQQIFRYVIGASG</sequence>
<keyword evidence="1" id="KW-0732">Signal</keyword>
<dbReference type="GO" id="GO:0005789">
    <property type="term" value="C:endoplasmic reticulum membrane"/>
    <property type="evidence" value="ECO:0007669"/>
    <property type="project" value="TreeGrafter"/>
</dbReference>
<dbReference type="Pfam" id="PF10681">
    <property type="entry name" value="Rot1"/>
    <property type="match status" value="1"/>
</dbReference>
<proteinExistence type="predicted"/>
<protein>
    <recommendedName>
        <fullName evidence="4">Protein ROT1</fullName>
    </recommendedName>
</protein>
<dbReference type="PANTHER" id="PTHR28090">
    <property type="entry name" value="PROTEIN ROT1"/>
    <property type="match status" value="1"/>
</dbReference>
<dbReference type="GO" id="GO:0051082">
    <property type="term" value="F:unfolded protein binding"/>
    <property type="evidence" value="ECO:0007669"/>
    <property type="project" value="TreeGrafter"/>
</dbReference>
<dbReference type="Proteomes" id="UP001217754">
    <property type="component" value="Chromosome 8"/>
</dbReference>
<dbReference type="AlphaFoldDB" id="A0AAF0F732"/>
<reference evidence="2" key="1">
    <citation type="submission" date="2023-03" db="EMBL/GenBank/DDBJ databases">
        <title>Mating type loci evolution in Malassezia.</title>
        <authorList>
            <person name="Coelho M.A."/>
        </authorList>
    </citation>
    <scope>NUCLEOTIDE SEQUENCE</scope>
    <source>
        <strain evidence="2">CBS 9431</strain>
    </source>
</reference>
<feature type="chain" id="PRO_5042244335" description="Protein ROT1" evidence="1">
    <location>
        <begin position="25"/>
        <end position="204"/>
    </location>
</feature>
<evidence type="ECO:0008006" key="4">
    <source>
        <dbReference type="Google" id="ProtNLM"/>
    </source>
</evidence>
<dbReference type="GO" id="GO:0006458">
    <property type="term" value="P:'de novo' protein folding"/>
    <property type="evidence" value="ECO:0007669"/>
    <property type="project" value="InterPro"/>
</dbReference>
<dbReference type="InterPro" id="IPR019623">
    <property type="entry name" value="Rot1"/>
</dbReference>
<evidence type="ECO:0000256" key="1">
    <source>
        <dbReference type="SAM" id="SignalP"/>
    </source>
</evidence>
<gene>
    <name evidence="2" type="ORF">MJAP1_003922</name>
</gene>
<evidence type="ECO:0000313" key="3">
    <source>
        <dbReference type="Proteomes" id="UP001217754"/>
    </source>
</evidence>
<accession>A0AAF0F732</accession>
<name>A0AAF0F732_9BASI</name>
<dbReference type="RefSeq" id="XP_060123828.1">
    <property type="nucleotide sequence ID" value="XM_060267845.1"/>
</dbReference>
<feature type="signal peptide" evidence="1">
    <location>
        <begin position="1"/>
        <end position="24"/>
    </location>
</feature>
<dbReference type="PANTHER" id="PTHR28090:SF2">
    <property type="entry name" value="PROTEIN ROT1"/>
    <property type="match status" value="1"/>
</dbReference>
<dbReference type="GeneID" id="85227573"/>
<evidence type="ECO:0000313" key="2">
    <source>
        <dbReference type="EMBL" id="WFD40931.1"/>
    </source>
</evidence>
<organism evidence="2 3">
    <name type="scientific">Malassezia japonica</name>
    <dbReference type="NCBI Taxonomy" id="223818"/>
    <lineage>
        <taxon>Eukaryota</taxon>
        <taxon>Fungi</taxon>
        <taxon>Dikarya</taxon>
        <taxon>Basidiomycota</taxon>
        <taxon>Ustilaginomycotina</taxon>
        <taxon>Malasseziomycetes</taxon>
        <taxon>Malasseziales</taxon>
        <taxon>Malasseziaceae</taxon>
        <taxon>Malassezia</taxon>
    </lineage>
</organism>
<keyword evidence="3" id="KW-1185">Reference proteome</keyword>
<dbReference type="EMBL" id="CP119965">
    <property type="protein sequence ID" value="WFD40931.1"/>
    <property type="molecule type" value="Genomic_DNA"/>
</dbReference>